<reference evidence="2" key="1">
    <citation type="journal article" date="2015" name="Nature">
        <title>Complex archaea that bridge the gap between prokaryotes and eukaryotes.</title>
        <authorList>
            <person name="Spang A."/>
            <person name="Saw J.H."/>
            <person name="Jorgensen S.L."/>
            <person name="Zaremba-Niedzwiedzka K."/>
            <person name="Martijn J."/>
            <person name="Lind A.E."/>
            <person name="van Eijk R."/>
            <person name="Schleper C."/>
            <person name="Guy L."/>
            <person name="Ettema T.J."/>
        </authorList>
    </citation>
    <scope>NUCLEOTIDE SEQUENCE</scope>
</reference>
<dbReference type="EMBL" id="LAZR01009628">
    <property type="protein sequence ID" value="KKM71468.1"/>
    <property type="molecule type" value="Genomic_DNA"/>
</dbReference>
<comment type="caution">
    <text evidence="2">The sequence shown here is derived from an EMBL/GenBank/DDBJ whole genome shotgun (WGS) entry which is preliminary data.</text>
</comment>
<proteinExistence type="predicted"/>
<accession>A0A0F9JP40</accession>
<feature type="region of interest" description="Disordered" evidence="1">
    <location>
        <begin position="70"/>
        <end position="116"/>
    </location>
</feature>
<organism evidence="2">
    <name type="scientific">marine sediment metagenome</name>
    <dbReference type="NCBI Taxonomy" id="412755"/>
    <lineage>
        <taxon>unclassified sequences</taxon>
        <taxon>metagenomes</taxon>
        <taxon>ecological metagenomes</taxon>
    </lineage>
</organism>
<evidence type="ECO:0000256" key="1">
    <source>
        <dbReference type="SAM" id="MobiDB-lite"/>
    </source>
</evidence>
<protein>
    <submittedName>
        <fullName evidence="2">Uncharacterized protein</fullName>
    </submittedName>
</protein>
<feature type="region of interest" description="Disordered" evidence="1">
    <location>
        <begin position="10"/>
        <end position="39"/>
    </location>
</feature>
<name>A0A0F9JP40_9ZZZZ</name>
<gene>
    <name evidence="2" type="ORF">LCGC14_1430300</name>
</gene>
<evidence type="ECO:0000313" key="2">
    <source>
        <dbReference type="EMBL" id="KKM71468.1"/>
    </source>
</evidence>
<feature type="compositionally biased region" description="Low complexity" evidence="1">
    <location>
        <begin position="87"/>
        <end position="103"/>
    </location>
</feature>
<sequence length="345" mass="37444">MFGKVAAGYLKAAEASRDKQTAAEKEQRQTATSILMKLVDDPSTRPETIKWALENLTNIAGGKFKGKLDISQIPTGQADPGQPPELGQMAAPAGQPQPQQRQMPTPPPPTGEQYLMPMSPEEQARQNAPALQLEAAAKRRGTLTAEAEFTTTTPPTGKQKDFEFLAKQLGDTDKARKLIFGLLPGEDPTSDDKAVFTDEDGNRVAIFFTPDGVSKRVVLGKAGGRDAGVTLTAAQKNYNALIKQGLDPSSARQLAFGLTVEERDRVPPAEFAQRILQFARWAYFDTSPSSIQKALDFVNAGLPPDKQITPQDIASMMRSARPSELPSPPGTTKRKRYNPETGKLE</sequence>
<feature type="region of interest" description="Disordered" evidence="1">
    <location>
        <begin position="315"/>
        <end position="345"/>
    </location>
</feature>
<feature type="compositionally biased region" description="Basic and acidic residues" evidence="1">
    <location>
        <begin position="14"/>
        <end position="28"/>
    </location>
</feature>
<dbReference type="AlphaFoldDB" id="A0A0F9JP40"/>